<feature type="compositionally biased region" description="Basic and acidic residues" evidence="1">
    <location>
        <begin position="965"/>
        <end position="991"/>
    </location>
</feature>
<dbReference type="SMART" id="SM00799">
    <property type="entry name" value="DENN"/>
    <property type="match status" value="1"/>
</dbReference>
<sequence>MEHLNPQEPPLSRPPKDNKSTRLPFCVYDLFLDIPHPSASANGERTLIIDPPVTVCPILAQEMYNPENIARLSKFAFPEHDDIADAAAAPRDAKTRRQALTSGGRTFQANLTKYDVYQLDFIVHHHTFSMLLTDGRTRVHGHVRRYLPRHADSLQRTDVGRRRPRAMVVLTRAIGGERFYSSLLKTVEAVSVESNINKKGCFSAKRSPTRAFLHALFNKHATLTTQYVELRRHGLGLNFVQAVSSDGSTPGGDAACDFAKRTMQENENLFKIAIEKIEFGGASKRKNSTGNSIQMQNDVVQYDLPLALQPGFDCVGLESLPEDIFSPIMPLLRYVGPGHFVRLLSALLCERRIILISKSITRLSMCVKAAAAVLAQGLLSWKHVLIPVLPPHMIGLLSVKAPYLVGILKQFAPRLSRIHGLTDVLCVNVDANELNTVNMSTPRITVPDMLRKTSGKKTEQNAAEMLANDLDEIFQADQKLWQQNDKGDPKAKEIVVKPQEQVSDLGVDTPANDSSNKRRTLLDKLTKAKENTGVNRAGMSLEERRQGSVDAAVAFGRMIRDIIGDKTDNSIMIDTEAEKATPKYSAPSQEVLGDMGCVEASTVAENHGGEEDVRAALTCFFLHMYGDMGMYLSETEGRFWLDRRKFLLRKKQLGEREESPTFLLLCKFCASQMFELFVKSRIGDMGMTSRERSSIFPHHIPLFDVCSKYLLINRLEFSVMNIRRIVSATVVKCPRHIAIENCVEIRSRALALTSDTVFEGDVATALSDLVHLCLDCNSSLSIVMSVIWQRLGQRKAALWRHQLLALHLLKTLLLHGPITVIAEGVDGVKQIYYLRTFSNAKSASSIKEVRQTADQVYELLTNLSRLFHRRRRIALSKVEQSLRMETKTWCNYLSRRLAFPVSRNIHTLFCPDGMVEAINEPRENIKSLAALHRIDNKLRGCLRSSIRSEGLLSNLDSVEYEDEYGESKRRLSEHKEGYGDGRAAFDNDQKDGGSTTFGDNDDDIEVISRVFSVGSMDSLTMEEEANAFNALYHSEYMEDQETFPQTCGSNQDEHVYDEEATANPSQDDDEVDAPGSYHVGDGHVGDYDSKADAHAYKDDESAPLTPSIF</sequence>
<dbReference type="PROSITE" id="PS50211">
    <property type="entry name" value="DENN"/>
    <property type="match status" value="1"/>
</dbReference>
<dbReference type="AlphaFoldDB" id="A0ABD3NI53"/>
<dbReference type="InterPro" id="IPR013809">
    <property type="entry name" value="ENTH"/>
</dbReference>
<evidence type="ECO:0008006" key="6">
    <source>
        <dbReference type="Google" id="ProtNLM"/>
    </source>
</evidence>
<dbReference type="PANTHER" id="PTHR13196">
    <property type="entry name" value="DENN DOMAIN-CONTAINING"/>
    <property type="match status" value="1"/>
</dbReference>
<dbReference type="Pfam" id="PF01417">
    <property type="entry name" value="ENTH"/>
    <property type="match status" value="1"/>
</dbReference>
<evidence type="ECO:0000313" key="4">
    <source>
        <dbReference type="EMBL" id="KAL3775088.1"/>
    </source>
</evidence>
<dbReference type="InterPro" id="IPR040032">
    <property type="entry name" value="DENND1A/B/C"/>
</dbReference>
<dbReference type="Proteomes" id="UP001530400">
    <property type="component" value="Unassembled WGS sequence"/>
</dbReference>
<dbReference type="Gene3D" id="1.25.40.90">
    <property type="match status" value="1"/>
</dbReference>
<feature type="region of interest" description="Disordered" evidence="1">
    <location>
        <begin position="964"/>
        <end position="1001"/>
    </location>
</feature>
<protein>
    <recommendedName>
        <fullName evidence="6">UDENN domain-containing protein</fullName>
    </recommendedName>
</protein>
<evidence type="ECO:0000259" key="2">
    <source>
        <dbReference type="PROSITE" id="PS50211"/>
    </source>
</evidence>
<feature type="region of interest" description="Disordered" evidence="1">
    <location>
        <begin position="1057"/>
        <end position="1109"/>
    </location>
</feature>
<feature type="region of interest" description="Disordered" evidence="1">
    <location>
        <begin position="497"/>
        <end position="518"/>
    </location>
</feature>
<evidence type="ECO:0000256" key="1">
    <source>
        <dbReference type="SAM" id="MobiDB-lite"/>
    </source>
</evidence>
<dbReference type="InterPro" id="IPR043153">
    <property type="entry name" value="DENN_C"/>
</dbReference>
<reference evidence="4 5" key="1">
    <citation type="submission" date="2024-10" db="EMBL/GenBank/DDBJ databases">
        <title>Updated reference genomes for cyclostephanoid diatoms.</title>
        <authorList>
            <person name="Roberts W.R."/>
            <person name="Alverson A.J."/>
        </authorList>
    </citation>
    <scope>NUCLEOTIDE SEQUENCE [LARGE SCALE GENOMIC DNA]</scope>
    <source>
        <strain evidence="4 5">AJA010-31</strain>
    </source>
</reference>
<feature type="domain" description="ENTH" evidence="3">
    <location>
        <begin position="737"/>
        <end position="870"/>
    </location>
</feature>
<dbReference type="InterPro" id="IPR001194">
    <property type="entry name" value="cDENN_dom"/>
</dbReference>
<feature type="domain" description="UDENN" evidence="2">
    <location>
        <begin position="151"/>
        <end position="688"/>
    </location>
</feature>
<dbReference type="EMBL" id="JALLPJ020001167">
    <property type="protein sequence ID" value="KAL3775088.1"/>
    <property type="molecule type" value="Genomic_DNA"/>
</dbReference>
<feature type="compositionally biased region" description="Acidic residues" evidence="1">
    <location>
        <begin position="1057"/>
        <end position="1072"/>
    </location>
</feature>
<keyword evidence="5" id="KW-1185">Reference proteome</keyword>
<dbReference type="PROSITE" id="PS50942">
    <property type="entry name" value="ENTH"/>
    <property type="match status" value="1"/>
</dbReference>
<dbReference type="SUPFAM" id="SSF48464">
    <property type="entry name" value="ENTH/VHS domain"/>
    <property type="match status" value="1"/>
</dbReference>
<dbReference type="Pfam" id="PF02141">
    <property type="entry name" value="DENN"/>
    <property type="match status" value="1"/>
</dbReference>
<accession>A0ABD3NI53</accession>
<dbReference type="PANTHER" id="PTHR13196:SF14">
    <property type="entry name" value="UDENN DOMAIN-CONTAINING PROTEIN"/>
    <property type="match status" value="1"/>
</dbReference>
<dbReference type="Gene3D" id="3.40.50.11500">
    <property type="match status" value="1"/>
</dbReference>
<gene>
    <name evidence="4" type="ORF">ACHAWO_000768</name>
</gene>
<name>A0ABD3NI53_9STRA</name>
<evidence type="ECO:0000259" key="3">
    <source>
        <dbReference type="PROSITE" id="PS50942"/>
    </source>
</evidence>
<comment type="caution">
    <text evidence="4">The sequence shown here is derived from an EMBL/GenBank/DDBJ whole genome shotgun (WGS) entry which is preliminary data.</text>
</comment>
<dbReference type="InterPro" id="IPR008942">
    <property type="entry name" value="ENTH_VHS"/>
</dbReference>
<evidence type="ECO:0000313" key="5">
    <source>
        <dbReference type="Proteomes" id="UP001530400"/>
    </source>
</evidence>
<organism evidence="4 5">
    <name type="scientific">Cyclotella atomus</name>
    <dbReference type="NCBI Taxonomy" id="382360"/>
    <lineage>
        <taxon>Eukaryota</taxon>
        <taxon>Sar</taxon>
        <taxon>Stramenopiles</taxon>
        <taxon>Ochrophyta</taxon>
        <taxon>Bacillariophyta</taxon>
        <taxon>Coscinodiscophyceae</taxon>
        <taxon>Thalassiosirophycidae</taxon>
        <taxon>Stephanodiscales</taxon>
        <taxon>Stephanodiscaceae</taxon>
        <taxon>Cyclotella</taxon>
    </lineage>
</organism>
<proteinExistence type="predicted"/>
<dbReference type="InterPro" id="IPR037516">
    <property type="entry name" value="Tripartite_DENN"/>
</dbReference>
<feature type="compositionally biased region" description="Basic and acidic residues" evidence="1">
    <location>
        <begin position="1080"/>
        <end position="1100"/>
    </location>
</feature>